<evidence type="ECO:0000313" key="1">
    <source>
        <dbReference type="EMBL" id="MBX58717.1"/>
    </source>
</evidence>
<proteinExistence type="predicted"/>
<name>A0A2P2PVE7_RHIMU</name>
<dbReference type="AlphaFoldDB" id="A0A2P2PVE7"/>
<protein>
    <submittedName>
        <fullName evidence="1">Uncharacterized protein</fullName>
    </submittedName>
</protein>
<organism evidence="1">
    <name type="scientific">Rhizophora mucronata</name>
    <name type="common">Asiatic mangrove</name>
    <dbReference type="NCBI Taxonomy" id="61149"/>
    <lineage>
        <taxon>Eukaryota</taxon>
        <taxon>Viridiplantae</taxon>
        <taxon>Streptophyta</taxon>
        <taxon>Embryophyta</taxon>
        <taxon>Tracheophyta</taxon>
        <taxon>Spermatophyta</taxon>
        <taxon>Magnoliopsida</taxon>
        <taxon>eudicotyledons</taxon>
        <taxon>Gunneridae</taxon>
        <taxon>Pentapetalae</taxon>
        <taxon>rosids</taxon>
        <taxon>fabids</taxon>
        <taxon>Malpighiales</taxon>
        <taxon>Rhizophoraceae</taxon>
        <taxon>Rhizophora</taxon>
    </lineage>
</organism>
<reference evidence="1" key="1">
    <citation type="submission" date="2018-02" db="EMBL/GenBank/DDBJ databases">
        <title>Rhizophora mucronata_Transcriptome.</title>
        <authorList>
            <person name="Meera S.P."/>
            <person name="Sreeshan A."/>
            <person name="Augustine A."/>
        </authorList>
    </citation>
    <scope>NUCLEOTIDE SEQUENCE</scope>
    <source>
        <tissue evidence="1">Leaf</tissue>
    </source>
</reference>
<sequence length="21" mass="2383">MCKAVFLILLIKNFPIIHLVG</sequence>
<dbReference type="EMBL" id="GGEC01078233">
    <property type="protein sequence ID" value="MBX58717.1"/>
    <property type="molecule type" value="Transcribed_RNA"/>
</dbReference>
<accession>A0A2P2PVE7</accession>